<dbReference type="InterPro" id="IPR017981">
    <property type="entry name" value="GPCR_2-like_7TM"/>
</dbReference>
<accession>A0ABP1RWA3</accession>
<feature type="domain" description="G-protein coupled receptors family 2 profile 2" evidence="12">
    <location>
        <begin position="137"/>
        <end position="386"/>
    </location>
</feature>
<evidence type="ECO:0000256" key="1">
    <source>
        <dbReference type="ARBA" id="ARBA00004651"/>
    </source>
</evidence>
<keyword evidence="3" id="KW-1003">Cell membrane</keyword>
<comment type="caution">
    <text evidence="13">The sequence shown here is derived from an EMBL/GenBank/DDBJ whole genome shotgun (WGS) entry which is preliminary data.</text>
</comment>
<feature type="transmembrane region" description="Helical" evidence="10">
    <location>
        <begin position="174"/>
        <end position="195"/>
    </location>
</feature>
<dbReference type="InterPro" id="IPR050332">
    <property type="entry name" value="GPCR_2"/>
</dbReference>
<evidence type="ECO:0000259" key="11">
    <source>
        <dbReference type="PROSITE" id="PS50227"/>
    </source>
</evidence>
<proteinExistence type="inferred from homology"/>
<keyword evidence="7 10" id="KW-0472">Membrane</keyword>
<dbReference type="InterPro" id="IPR000832">
    <property type="entry name" value="GPCR_2_secretin-like"/>
</dbReference>
<feature type="transmembrane region" description="Helical" evidence="10">
    <location>
        <begin position="254"/>
        <end position="277"/>
    </location>
</feature>
<dbReference type="Proteomes" id="UP001642540">
    <property type="component" value="Unassembled WGS sequence"/>
</dbReference>
<dbReference type="SUPFAM" id="SSF81321">
    <property type="entry name" value="Family A G protein-coupled receptor-like"/>
    <property type="match status" value="1"/>
</dbReference>
<feature type="transmembrane region" description="Helical" evidence="10">
    <location>
        <begin position="289"/>
        <end position="315"/>
    </location>
</feature>
<dbReference type="PANTHER" id="PTHR45620:SF40">
    <property type="entry name" value="CORTICOTROPIN-RELEASING FACTOR RECEPTOR 2-LIKE ISOFORM X1"/>
    <property type="match status" value="1"/>
</dbReference>
<evidence type="ECO:0000256" key="5">
    <source>
        <dbReference type="ARBA" id="ARBA00022989"/>
    </source>
</evidence>
<evidence type="ECO:0000259" key="12">
    <source>
        <dbReference type="PROSITE" id="PS50261"/>
    </source>
</evidence>
<dbReference type="EMBL" id="CAXLJM020000116">
    <property type="protein sequence ID" value="CAL8137232.1"/>
    <property type="molecule type" value="Genomic_DNA"/>
</dbReference>
<dbReference type="PROSITE" id="PS50261">
    <property type="entry name" value="G_PROTEIN_RECEP_F2_4"/>
    <property type="match status" value="1"/>
</dbReference>
<evidence type="ECO:0000256" key="6">
    <source>
        <dbReference type="ARBA" id="ARBA00023040"/>
    </source>
</evidence>
<dbReference type="PANTHER" id="PTHR45620">
    <property type="entry name" value="PDF RECEPTOR-LIKE PROTEIN-RELATED"/>
    <property type="match status" value="1"/>
</dbReference>
<keyword evidence="8" id="KW-0675">Receptor</keyword>
<organism evidence="13 14">
    <name type="scientific">Orchesella dallaii</name>
    <dbReference type="NCBI Taxonomy" id="48710"/>
    <lineage>
        <taxon>Eukaryota</taxon>
        <taxon>Metazoa</taxon>
        <taxon>Ecdysozoa</taxon>
        <taxon>Arthropoda</taxon>
        <taxon>Hexapoda</taxon>
        <taxon>Collembola</taxon>
        <taxon>Entomobryomorpha</taxon>
        <taxon>Entomobryoidea</taxon>
        <taxon>Orchesellidae</taxon>
        <taxon>Orchesellinae</taxon>
        <taxon>Orchesella</taxon>
    </lineage>
</organism>
<dbReference type="PRINTS" id="PR00249">
    <property type="entry name" value="GPCRSECRETIN"/>
</dbReference>
<evidence type="ECO:0000256" key="7">
    <source>
        <dbReference type="ARBA" id="ARBA00023136"/>
    </source>
</evidence>
<evidence type="ECO:0000256" key="2">
    <source>
        <dbReference type="ARBA" id="ARBA00005314"/>
    </source>
</evidence>
<gene>
    <name evidence="13" type="ORF">ODALV1_LOCUS26828</name>
</gene>
<evidence type="ECO:0000256" key="9">
    <source>
        <dbReference type="ARBA" id="ARBA00023224"/>
    </source>
</evidence>
<reference evidence="13 14" key="1">
    <citation type="submission" date="2024-08" db="EMBL/GenBank/DDBJ databases">
        <authorList>
            <person name="Cucini C."/>
            <person name="Frati F."/>
        </authorList>
    </citation>
    <scope>NUCLEOTIDE SEQUENCE [LARGE SCALE GENOMIC DNA]</scope>
</reference>
<dbReference type="Gene3D" id="1.20.1070.10">
    <property type="entry name" value="Rhodopsin 7-helix transmembrane proteins"/>
    <property type="match status" value="1"/>
</dbReference>
<dbReference type="InterPro" id="IPR036445">
    <property type="entry name" value="GPCR_2_extracell_dom_sf"/>
</dbReference>
<dbReference type="InterPro" id="IPR001879">
    <property type="entry name" value="GPCR_2_extracellular_dom"/>
</dbReference>
<feature type="domain" description="G-protein coupled receptors family 2 profile 1" evidence="11">
    <location>
        <begin position="34"/>
        <end position="120"/>
    </location>
</feature>
<feature type="transmembrane region" description="Helical" evidence="10">
    <location>
        <begin position="215"/>
        <end position="234"/>
    </location>
</feature>
<sequence>MVSQILDGTWNNASVPLSEWQQLQLENVGESGVACLMDTWFNKEYTLEEGTYCDAVWDNVYCWPPTPSGNIVRRPCSEILQDTEPSVAQFIKGKATRICSDNGTWLWGNWTNYTECADSYEDYVWNLEEERKLVVWVQYILFVGSILSIACLALALLIFYYFKCLRCDRVTVHVHLMIALMLRSALLIVITEPFIFNRSFHYRHVDLICKGVLSLHLYSTVASINWMFIQGVYLHGKLTTNVFDSGTPFKVYHVIGWVLPLFLVIIYATVLEIYHPVPCWKDYSERSEIWILLAPMIFALTANLLFLINIMRILLTKVQRPNASSDSAQLRRAVKATFVLFPLLGINNLLFLHNPGGEFNKYFVIFNAIFGSTQGIFVSILYCFVSKDVRAAIHRVYRRYASRRSANSISYGSSVTRHSTITSRSRSRMEFRTNLIRLPVPQSQAEIVSGNPLSCHSSPSPELGIVQEEQEHGSNSSFPSSSIANEPCGNGISHCNPLLLQEDEENASTSKVNQYSICIPLNEI</sequence>
<evidence type="ECO:0000256" key="4">
    <source>
        <dbReference type="ARBA" id="ARBA00022692"/>
    </source>
</evidence>
<evidence type="ECO:0000313" key="13">
    <source>
        <dbReference type="EMBL" id="CAL8137232.1"/>
    </source>
</evidence>
<feature type="transmembrane region" description="Helical" evidence="10">
    <location>
        <begin position="136"/>
        <end position="162"/>
    </location>
</feature>
<evidence type="ECO:0000256" key="10">
    <source>
        <dbReference type="SAM" id="Phobius"/>
    </source>
</evidence>
<dbReference type="PROSITE" id="PS50227">
    <property type="entry name" value="G_PROTEIN_RECEP_F2_3"/>
    <property type="match status" value="1"/>
</dbReference>
<comment type="similarity">
    <text evidence="2">Belongs to the G-protein coupled receptor 2 family.</text>
</comment>
<keyword evidence="5 10" id="KW-1133">Transmembrane helix</keyword>
<dbReference type="SUPFAM" id="SSF111418">
    <property type="entry name" value="Hormone receptor domain"/>
    <property type="match status" value="1"/>
</dbReference>
<keyword evidence="6" id="KW-0297">G-protein coupled receptor</keyword>
<protein>
    <recommendedName>
        <fullName evidence="15">Calcitonin gene-related peptide type 1 receptor</fullName>
    </recommendedName>
</protein>
<keyword evidence="14" id="KW-1185">Reference proteome</keyword>
<feature type="transmembrane region" description="Helical" evidence="10">
    <location>
        <begin position="362"/>
        <end position="385"/>
    </location>
</feature>
<comment type="subcellular location">
    <subcellularLocation>
        <location evidence="1">Cell membrane</location>
        <topology evidence="1">Multi-pass membrane protein</topology>
    </subcellularLocation>
</comment>
<dbReference type="Pfam" id="PF00002">
    <property type="entry name" value="7tm_2"/>
    <property type="match status" value="1"/>
</dbReference>
<name>A0ABP1RWA3_9HEXA</name>
<feature type="transmembrane region" description="Helical" evidence="10">
    <location>
        <begin position="336"/>
        <end position="356"/>
    </location>
</feature>
<evidence type="ECO:0000256" key="3">
    <source>
        <dbReference type="ARBA" id="ARBA00022475"/>
    </source>
</evidence>
<dbReference type="SMART" id="SM00008">
    <property type="entry name" value="HormR"/>
    <property type="match status" value="1"/>
</dbReference>
<evidence type="ECO:0000313" key="14">
    <source>
        <dbReference type="Proteomes" id="UP001642540"/>
    </source>
</evidence>
<evidence type="ECO:0000256" key="8">
    <source>
        <dbReference type="ARBA" id="ARBA00023170"/>
    </source>
</evidence>
<dbReference type="Gene3D" id="4.10.1240.10">
    <property type="entry name" value="GPCR, family 2, extracellular hormone receptor domain"/>
    <property type="match status" value="1"/>
</dbReference>
<dbReference type="Pfam" id="PF02793">
    <property type="entry name" value="HRM"/>
    <property type="match status" value="1"/>
</dbReference>
<keyword evidence="9" id="KW-0807">Transducer</keyword>
<keyword evidence="4 10" id="KW-0812">Transmembrane</keyword>
<evidence type="ECO:0008006" key="15">
    <source>
        <dbReference type="Google" id="ProtNLM"/>
    </source>
</evidence>